<dbReference type="SMART" id="SM00355">
    <property type="entry name" value="ZnF_C2H2"/>
    <property type="match status" value="13"/>
</dbReference>
<keyword evidence="4" id="KW-0862">Zinc</keyword>
<evidence type="ECO:0000256" key="6">
    <source>
        <dbReference type="SAM" id="MobiDB-lite"/>
    </source>
</evidence>
<feature type="region of interest" description="Disordered" evidence="6">
    <location>
        <begin position="515"/>
        <end position="535"/>
    </location>
</feature>
<evidence type="ECO:0000256" key="5">
    <source>
        <dbReference type="PROSITE-ProRule" id="PRU00042"/>
    </source>
</evidence>
<evidence type="ECO:0000256" key="4">
    <source>
        <dbReference type="ARBA" id="ARBA00022833"/>
    </source>
</evidence>
<dbReference type="GO" id="GO:0000981">
    <property type="term" value="F:DNA-binding transcription factor activity, RNA polymerase II-specific"/>
    <property type="evidence" value="ECO:0007669"/>
    <property type="project" value="TreeGrafter"/>
</dbReference>
<keyword evidence="1" id="KW-0479">Metal-binding</keyword>
<dbReference type="PROSITE" id="PS00028">
    <property type="entry name" value="ZINC_FINGER_C2H2_1"/>
    <property type="match status" value="9"/>
</dbReference>
<evidence type="ECO:0000259" key="7">
    <source>
        <dbReference type="PROSITE" id="PS50157"/>
    </source>
</evidence>
<evidence type="ECO:0000313" key="8">
    <source>
        <dbReference type="EMBL" id="ODM92601.1"/>
    </source>
</evidence>
<dbReference type="GO" id="GO:0000978">
    <property type="term" value="F:RNA polymerase II cis-regulatory region sequence-specific DNA binding"/>
    <property type="evidence" value="ECO:0007669"/>
    <property type="project" value="TreeGrafter"/>
</dbReference>
<dbReference type="InterPro" id="IPR050752">
    <property type="entry name" value="C2H2-ZF_domain"/>
</dbReference>
<feature type="domain" description="C2H2-type" evidence="7">
    <location>
        <begin position="59"/>
        <end position="87"/>
    </location>
</feature>
<dbReference type="FunFam" id="3.30.160.60:FF:000446">
    <property type="entry name" value="Zinc finger protein"/>
    <property type="match status" value="1"/>
</dbReference>
<dbReference type="Pfam" id="PF00096">
    <property type="entry name" value="zf-C2H2"/>
    <property type="match status" value="5"/>
</dbReference>
<dbReference type="Proteomes" id="UP000094527">
    <property type="component" value="Unassembled WGS sequence"/>
</dbReference>
<feature type="domain" description="C2H2-type" evidence="7">
    <location>
        <begin position="301"/>
        <end position="328"/>
    </location>
</feature>
<feature type="compositionally biased region" description="Basic and acidic residues" evidence="6">
    <location>
        <begin position="526"/>
        <end position="535"/>
    </location>
</feature>
<feature type="domain" description="C2H2-type" evidence="7">
    <location>
        <begin position="88"/>
        <end position="115"/>
    </location>
</feature>
<organism evidence="8 9">
    <name type="scientific">Orchesella cincta</name>
    <name type="common">Springtail</name>
    <name type="synonym">Podura cincta</name>
    <dbReference type="NCBI Taxonomy" id="48709"/>
    <lineage>
        <taxon>Eukaryota</taxon>
        <taxon>Metazoa</taxon>
        <taxon>Ecdysozoa</taxon>
        <taxon>Arthropoda</taxon>
        <taxon>Hexapoda</taxon>
        <taxon>Collembola</taxon>
        <taxon>Entomobryomorpha</taxon>
        <taxon>Entomobryoidea</taxon>
        <taxon>Orchesellidae</taxon>
        <taxon>Orchesellinae</taxon>
        <taxon>Orchesella</taxon>
    </lineage>
</organism>
<dbReference type="Gene3D" id="3.30.160.60">
    <property type="entry name" value="Classic Zinc Finger"/>
    <property type="match status" value="9"/>
</dbReference>
<feature type="domain" description="C2H2-type" evidence="7">
    <location>
        <begin position="116"/>
        <end position="144"/>
    </location>
</feature>
<feature type="domain" description="C2H2-type" evidence="7">
    <location>
        <begin position="24"/>
        <end position="52"/>
    </location>
</feature>
<feature type="domain" description="C2H2-type" evidence="7">
    <location>
        <begin position="268"/>
        <end position="296"/>
    </location>
</feature>
<evidence type="ECO:0000256" key="1">
    <source>
        <dbReference type="ARBA" id="ARBA00022723"/>
    </source>
</evidence>
<feature type="domain" description="C2H2-type" evidence="7">
    <location>
        <begin position="394"/>
        <end position="421"/>
    </location>
</feature>
<dbReference type="PROSITE" id="PS50157">
    <property type="entry name" value="ZINC_FINGER_C2H2_2"/>
    <property type="match status" value="11"/>
</dbReference>
<feature type="region of interest" description="Disordered" evidence="6">
    <location>
        <begin position="462"/>
        <end position="483"/>
    </location>
</feature>
<gene>
    <name evidence="8" type="ORF">Ocin01_14082</name>
</gene>
<dbReference type="GO" id="GO:0008270">
    <property type="term" value="F:zinc ion binding"/>
    <property type="evidence" value="ECO:0007669"/>
    <property type="project" value="UniProtKB-KW"/>
</dbReference>
<dbReference type="EMBL" id="LJIJ01001192">
    <property type="protein sequence ID" value="ODM92601.1"/>
    <property type="molecule type" value="Genomic_DNA"/>
</dbReference>
<dbReference type="AlphaFoldDB" id="A0A1D2MI50"/>
<protein>
    <submittedName>
        <fullName evidence="8">Putative zinc finger protein</fullName>
    </submittedName>
</protein>
<feature type="domain" description="C2H2-type" evidence="7">
    <location>
        <begin position="422"/>
        <end position="445"/>
    </location>
</feature>
<reference evidence="8 9" key="1">
    <citation type="journal article" date="2016" name="Genome Biol. Evol.">
        <title>Gene Family Evolution Reflects Adaptation to Soil Environmental Stressors in the Genome of the Collembolan Orchesella cincta.</title>
        <authorList>
            <person name="Faddeeva-Vakhrusheva A."/>
            <person name="Derks M.F."/>
            <person name="Anvar S.Y."/>
            <person name="Agamennone V."/>
            <person name="Suring W."/>
            <person name="Smit S."/>
            <person name="van Straalen N.M."/>
            <person name="Roelofs D."/>
        </authorList>
    </citation>
    <scope>NUCLEOTIDE SEQUENCE [LARGE SCALE GENOMIC DNA]</scope>
    <source>
        <tissue evidence="8">Mixed pool</tissue>
    </source>
</reference>
<dbReference type="SUPFAM" id="SSF57667">
    <property type="entry name" value="beta-beta-alpha zinc fingers"/>
    <property type="match status" value="7"/>
</dbReference>
<feature type="domain" description="C2H2-type" evidence="7">
    <location>
        <begin position="206"/>
        <end position="234"/>
    </location>
</feature>
<dbReference type="PANTHER" id="PTHR24384:SF196">
    <property type="entry name" value="ZINC FINGER AND BTB DOMAIN-CONTAINING PROTEIN 11"/>
    <property type="match status" value="1"/>
</dbReference>
<keyword evidence="3 5" id="KW-0863">Zinc-finger</keyword>
<dbReference type="GO" id="GO:0005634">
    <property type="term" value="C:nucleus"/>
    <property type="evidence" value="ECO:0007669"/>
    <property type="project" value="UniProtKB-ARBA"/>
</dbReference>
<evidence type="ECO:0000256" key="3">
    <source>
        <dbReference type="ARBA" id="ARBA00022771"/>
    </source>
</evidence>
<proteinExistence type="predicted"/>
<name>A0A1D2MI50_ORCCI</name>
<accession>A0A1D2MI50</accession>
<sequence length="535" mass="61594">MEAMSRGKDLTSKGRQEGQQRRIFRCTECPYQSVYKCSVQVHMRYMHGAEKRPKAIKKFKCPECPKRFPNLSRMKQHFSLRHKGEMPYSCVFCEKKFGFRSSFYRHLQAHIREFYYSCTICDYSSTSNESLKSHIRHIHEGLTEEERRKTLKVCPVCKKLVSGLNHHLRKHTGERPHHCGKCGKSYKDSSNLKDHQLIVHEGQKPHCCEVCKAKFGRVGDLKEHLRYVHGPEKKPFVKRMHNCVFCDKNITSGSRYSHYRRHIKEYSYSCPNCDKSYASAGELKRHVDIHHYFKVPVKKLVECNICNKSLFSKQSLAKHMCGHTAGKPIFLCNLLLSLLFLERCGLDVHMRRVHGTEKHPKSVLKIKCSECEKWFSCRGRLRVHFRRHTGERPYSCLFCESRFLDTRSFNRHLRSHIREFYNHCKICGNSFNGRSDLKAHVKRKHFILAALATAKDCDRKRRQSVNTDSGNVGGVHETTNNNVNPLGGLGDALKGLPPSANGKAPVIEIASVNTIVGEGAPTGGKSECKDKDDDK</sequence>
<dbReference type="FunFam" id="3.30.160.60:FF:000538">
    <property type="entry name" value="zinc finger protein 853"/>
    <property type="match status" value="1"/>
</dbReference>
<feature type="domain" description="C2H2-type" evidence="7">
    <location>
        <begin position="177"/>
        <end position="205"/>
    </location>
</feature>
<dbReference type="OrthoDB" id="6067523at2759"/>
<keyword evidence="9" id="KW-1185">Reference proteome</keyword>
<dbReference type="InterPro" id="IPR013087">
    <property type="entry name" value="Znf_C2H2_type"/>
</dbReference>
<dbReference type="STRING" id="48709.A0A1D2MI50"/>
<comment type="caution">
    <text evidence="8">The sequence shown here is derived from an EMBL/GenBank/DDBJ whole genome shotgun (WGS) entry which is preliminary data.</text>
</comment>
<keyword evidence="2" id="KW-0677">Repeat</keyword>
<dbReference type="PANTHER" id="PTHR24384">
    <property type="entry name" value="FINGER PUTATIVE TRANSCRIPTION FACTOR FAMILY-RELATED"/>
    <property type="match status" value="1"/>
</dbReference>
<feature type="domain" description="C2H2-type" evidence="7">
    <location>
        <begin position="366"/>
        <end position="393"/>
    </location>
</feature>
<dbReference type="InterPro" id="IPR036236">
    <property type="entry name" value="Znf_C2H2_sf"/>
</dbReference>
<evidence type="ECO:0000256" key="2">
    <source>
        <dbReference type="ARBA" id="ARBA00022737"/>
    </source>
</evidence>
<evidence type="ECO:0000313" key="9">
    <source>
        <dbReference type="Proteomes" id="UP000094527"/>
    </source>
</evidence>